<protein>
    <recommendedName>
        <fullName evidence="6">RHOMBOID-like protein</fullName>
        <ecNumber evidence="6">3.4.21.105</ecNumber>
    </recommendedName>
</protein>
<name>A0AAQ3NCB7_VIGMU</name>
<comment type="caution">
    <text evidence="6">Lacks conserved residue(s) required for the propagation of feature annotation.</text>
</comment>
<dbReference type="GO" id="GO:0016020">
    <property type="term" value="C:membrane"/>
    <property type="evidence" value="ECO:0007669"/>
    <property type="project" value="UniProtKB-SubCell"/>
</dbReference>
<evidence type="ECO:0000256" key="1">
    <source>
        <dbReference type="ARBA" id="ARBA00004141"/>
    </source>
</evidence>
<dbReference type="Proteomes" id="UP001374535">
    <property type="component" value="Chromosome 6"/>
</dbReference>
<evidence type="ECO:0000256" key="3">
    <source>
        <dbReference type="ARBA" id="ARBA00022692"/>
    </source>
</evidence>
<evidence type="ECO:0000259" key="7">
    <source>
        <dbReference type="Pfam" id="PF01694"/>
    </source>
</evidence>
<gene>
    <name evidence="8" type="ORF">V8G54_019667</name>
</gene>
<keyword evidence="6" id="KW-0378">Hydrolase</keyword>
<comment type="catalytic activity">
    <reaction evidence="6">
        <text>Cleaves type-1 transmembrane domains using a catalytic dyad composed of serine and histidine that are contributed by different transmembrane domains.</text>
        <dbReference type="EC" id="3.4.21.105"/>
    </reaction>
</comment>
<dbReference type="Pfam" id="PF01694">
    <property type="entry name" value="Rhomboid"/>
    <property type="match status" value="1"/>
</dbReference>
<keyword evidence="3 6" id="KW-0812">Transmembrane</keyword>
<proteinExistence type="inferred from homology"/>
<dbReference type="EC" id="3.4.21.105" evidence="6"/>
<comment type="subcellular location">
    <subcellularLocation>
        <location evidence="1 6">Membrane</location>
        <topology evidence="1 6">Multi-pass membrane protein</topology>
    </subcellularLocation>
</comment>
<evidence type="ECO:0000313" key="9">
    <source>
        <dbReference type="Proteomes" id="UP001374535"/>
    </source>
</evidence>
<evidence type="ECO:0000256" key="6">
    <source>
        <dbReference type="RuleBase" id="RU362115"/>
    </source>
</evidence>
<keyword evidence="4 6" id="KW-1133">Transmembrane helix</keyword>
<dbReference type="PANTHER" id="PTHR22936:SF86">
    <property type="entry name" value="RHOMBOID-LIKE PROTEIN 3"/>
    <property type="match status" value="1"/>
</dbReference>
<evidence type="ECO:0000313" key="8">
    <source>
        <dbReference type="EMBL" id="WVZ06321.1"/>
    </source>
</evidence>
<dbReference type="EMBL" id="CP144695">
    <property type="protein sequence ID" value="WVZ06321.1"/>
    <property type="molecule type" value="Genomic_DNA"/>
</dbReference>
<evidence type="ECO:0000256" key="5">
    <source>
        <dbReference type="ARBA" id="ARBA00023136"/>
    </source>
</evidence>
<dbReference type="InterPro" id="IPR002610">
    <property type="entry name" value="Peptidase_S54_rhomboid-like"/>
</dbReference>
<keyword evidence="6" id="KW-0720">Serine protease</keyword>
<keyword evidence="9" id="KW-1185">Reference proteome</keyword>
<organism evidence="8 9">
    <name type="scientific">Vigna mungo</name>
    <name type="common">Black gram</name>
    <name type="synonym">Phaseolus mungo</name>
    <dbReference type="NCBI Taxonomy" id="3915"/>
    <lineage>
        <taxon>Eukaryota</taxon>
        <taxon>Viridiplantae</taxon>
        <taxon>Streptophyta</taxon>
        <taxon>Embryophyta</taxon>
        <taxon>Tracheophyta</taxon>
        <taxon>Spermatophyta</taxon>
        <taxon>Magnoliopsida</taxon>
        <taxon>eudicotyledons</taxon>
        <taxon>Gunneridae</taxon>
        <taxon>Pentapetalae</taxon>
        <taxon>rosids</taxon>
        <taxon>fabids</taxon>
        <taxon>Fabales</taxon>
        <taxon>Fabaceae</taxon>
        <taxon>Papilionoideae</taxon>
        <taxon>50 kb inversion clade</taxon>
        <taxon>NPAAA clade</taxon>
        <taxon>indigoferoid/millettioid clade</taxon>
        <taxon>Phaseoleae</taxon>
        <taxon>Vigna</taxon>
    </lineage>
</organism>
<dbReference type="GO" id="GO:0004252">
    <property type="term" value="F:serine-type endopeptidase activity"/>
    <property type="evidence" value="ECO:0007669"/>
    <property type="project" value="InterPro"/>
</dbReference>
<dbReference type="InterPro" id="IPR035952">
    <property type="entry name" value="Rhomboid-like_sf"/>
</dbReference>
<dbReference type="GO" id="GO:0006508">
    <property type="term" value="P:proteolysis"/>
    <property type="evidence" value="ECO:0007669"/>
    <property type="project" value="UniProtKB-KW"/>
</dbReference>
<feature type="transmembrane region" description="Helical" evidence="6">
    <location>
        <begin position="39"/>
        <end position="58"/>
    </location>
</feature>
<feature type="domain" description="Peptidase S54 rhomboid" evidence="7">
    <location>
        <begin position="113"/>
        <end position="143"/>
    </location>
</feature>
<evidence type="ECO:0000256" key="4">
    <source>
        <dbReference type="ARBA" id="ARBA00022989"/>
    </source>
</evidence>
<comment type="function">
    <text evidence="6">Serine protease involved in intramembrane proteolysis.</text>
</comment>
<dbReference type="Gene3D" id="1.20.1540.10">
    <property type="entry name" value="Rhomboid-like"/>
    <property type="match status" value="1"/>
</dbReference>
<comment type="similarity">
    <text evidence="2 6">Belongs to the peptidase S54 family.</text>
</comment>
<sequence length="146" mass="16647">ARRYLETGGGRSKNNITEENYIVHESTNIYEADTHWTSWLVPMFVVANIVVFVIFMYINNCPKINLSSQGGCVAKFLRRFSSEPMQENLLLGPSSSTLTKREALRWDNVVNGHQGWRLVTCIWLHAGIVHLLVNMLSLVFIGIRPK</sequence>
<dbReference type="PANTHER" id="PTHR22936">
    <property type="entry name" value="RHOMBOID-RELATED"/>
    <property type="match status" value="1"/>
</dbReference>
<dbReference type="SUPFAM" id="SSF144091">
    <property type="entry name" value="Rhomboid-like"/>
    <property type="match status" value="1"/>
</dbReference>
<dbReference type="AlphaFoldDB" id="A0AAQ3NCB7"/>
<keyword evidence="5 6" id="KW-0472">Membrane</keyword>
<dbReference type="InterPro" id="IPR022764">
    <property type="entry name" value="Peptidase_S54_rhomboid_dom"/>
</dbReference>
<accession>A0AAQ3NCB7</accession>
<evidence type="ECO:0000256" key="2">
    <source>
        <dbReference type="ARBA" id="ARBA00009045"/>
    </source>
</evidence>
<feature type="non-terminal residue" evidence="8">
    <location>
        <position position="1"/>
    </location>
</feature>
<reference evidence="8 9" key="1">
    <citation type="journal article" date="2023" name="Life. Sci Alliance">
        <title>Evolutionary insights into 3D genome organization and epigenetic landscape of Vigna mungo.</title>
        <authorList>
            <person name="Junaid A."/>
            <person name="Singh B."/>
            <person name="Bhatia S."/>
        </authorList>
    </citation>
    <scope>NUCLEOTIDE SEQUENCE [LARGE SCALE GENOMIC DNA]</scope>
    <source>
        <strain evidence="8">Urdbean</strain>
    </source>
</reference>
<feature type="transmembrane region" description="Helical" evidence="6">
    <location>
        <begin position="122"/>
        <end position="143"/>
    </location>
</feature>
<keyword evidence="6" id="KW-0645">Protease</keyword>